<dbReference type="GO" id="GO:0030170">
    <property type="term" value="F:pyridoxal phosphate binding"/>
    <property type="evidence" value="ECO:0007669"/>
    <property type="project" value="UniProtKB-UniRule"/>
</dbReference>
<evidence type="ECO:0000256" key="3">
    <source>
        <dbReference type="PIRSR" id="PIRSR004848-1"/>
    </source>
</evidence>
<dbReference type="PIRSF" id="PIRSF004848">
    <property type="entry name" value="YBL036c_PLPDEIII"/>
    <property type="match status" value="1"/>
</dbReference>
<evidence type="ECO:0000313" key="6">
    <source>
        <dbReference type="EMBL" id="HHQ16211.1"/>
    </source>
</evidence>
<organism evidence="6">
    <name type="scientific">Thermodesulfobacterium geofontis</name>
    <dbReference type="NCBI Taxonomy" id="1295609"/>
    <lineage>
        <taxon>Bacteria</taxon>
        <taxon>Pseudomonadati</taxon>
        <taxon>Thermodesulfobacteriota</taxon>
        <taxon>Thermodesulfobacteria</taxon>
        <taxon>Thermodesulfobacteriales</taxon>
        <taxon>Thermodesulfobacteriaceae</taxon>
        <taxon>Thermodesulfobacterium</taxon>
    </lineage>
</organism>
<dbReference type="PANTHER" id="PTHR10146">
    <property type="entry name" value="PROLINE SYNTHETASE CO-TRANSCRIBED BACTERIAL HOMOLOG PROTEIN"/>
    <property type="match status" value="1"/>
</dbReference>
<dbReference type="PANTHER" id="PTHR10146:SF14">
    <property type="entry name" value="PYRIDOXAL PHOSPHATE HOMEOSTASIS PROTEIN"/>
    <property type="match status" value="1"/>
</dbReference>
<dbReference type="Pfam" id="PF01168">
    <property type="entry name" value="Ala_racemase_N"/>
    <property type="match status" value="1"/>
</dbReference>
<dbReference type="InterPro" id="IPR001608">
    <property type="entry name" value="Ala_racemase_N"/>
</dbReference>
<comment type="function">
    <text evidence="2">Pyridoxal 5'-phosphate (PLP)-binding protein, which is involved in PLP homeostasis.</text>
</comment>
<comment type="caution">
    <text evidence="6">The sequence shown here is derived from an EMBL/GenBank/DDBJ whole genome shotgun (WGS) entry which is preliminary data.</text>
</comment>
<accession>A0A7V5XGU5</accession>
<feature type="modified residue" description="N6-(pyridoxal phosphate)lysine" evidence="2 3">
    <location>
        <position position="39"/>
    </location>
</feature>
<dbReference type="CDD" id="cd00635">
    <property type="entry name" value="PLPDE_III_YBL036c_like"/>
    <property type="match status" value="1"/>
</dbReference>
<gene>
    <name evidence="6" type="ORF">ENM15_05290</name>
</gene>
<evidence type="ECO:0000256" key="4">
    <source>
        <dbReference type="RuleBase" id="RU004514"/>
    </source>
</evidence>
<keyword evidence="1 2" id="KW-0663">Pyridoxal phosphate</keyword>
<dbReference type="EMBL" id="DRWR01000092">
    <property type="protein sequence ID" value="HHQ16211.1"/>
    <property type="molecule type" value="Genomic_DNA"/>
</dbReference>
<dbReference type="FunFam" id="3.20.20.10:FF:000018">
    <property type="entry name" value="Pyridoxal phosphate homeostasis protein"/>
    <property type="match status" value="1"/>
</dbReference>
<evidence type="ECO:0000256" key="2">
    <source>
        <dbReference type="HAMAP-Rule" id="MF_02087"/>
    </source>
</evidence>
<dbReference type="AlphaFoldDB" id="A0A7V5XGU5"/>
<comment type="similarity">
    <text evidence="2 4">Belongs to the pyridoxal phosphate-binding protein YggS/PROSC family.</text>
</comment>
<dbReference type="Gene3D" id="3.20.20.10">
    <property type="entry name" value="Alanine racemase"/>
    <property type="match status" value="1"/>
</dbReference>
<dbReference type="NCBIfam" id="TIGR00044">
    <property type="entry name" value="YggS family pyridoxal phosphate-dependent enzyme"/>
    <property type="match status" value="1"/>
</dbReference>
<comment type="cofactor">
    <cofactor evidence="3">
        <name>pyridoxal 5'-phosphate</name>
        <dbReference type="ChEBI" id="CHEBI:597326"/>
    </cofactor>
</comment>
<name>A0A7V5XGU5_9BACT</name>
<protein>
    <recommendedName>
        <fullName evidence="2">Pyridoxal phosphate homeostasis protein</fullName>
        <shortName evidence="2">PLP homeostasis protein</shortName>
    </recommendedName>
</protein>
<evidence type="ECO:0000256" key="1">
    <source>
        <dbReference type="ARBA" id="ARBA00022898"/>
    </source>
</evidence>
<proteinExistence type="inferred from homology"/>
<dbReference type="InterPro" id="IPR011078">
    <property type="entry name" value="PyrdxlP_homeostasis"/>
</dbReference>
<feature type="domain" description="Alanine racemase N-terminal" evidence="5">
    <location>
        <begin position="52"/>
        <end position="229"/>
    </location>
</feature>
<dbReference type="InterPro" id="IPR029066">
    <property type="entry name" value="PLP-binding_barrel"/>
</dbReference>
<reference evidence="6" key="1">
    <citation type="journal article" date="2020" name="mSystems">
        <title>Genome- and Community-Level Interaction Insights into Carbon Utilization and Element Cycling Functions of Hydrothermarchaeota in Hydrothermal Sediment.</title>
        <authorList>
            <person name="Zhou Z."/>
            <person name="Liu Y."/>
            <person name="Xu W."/>
            <person name="Pan J."/>
            <person name="Luo Z.H."/>
            <person name="Li M."/>
        </authorList>
    </citation>
    <scope>NUCLEOTIDE SEQUENCE [LARGE SCALE GENOMIC DNA]</scope>
    <source>
        <strain evidence="6">SpSt-106</strain>
    </source>
</reference>
<sequence>MDLENKLRENYFRILEKIQKTCEKSGRKLEEIKILGASKKQSPEKIKIVFKLGIKIFGENYVQEAEKKILELEDLPIEWHFIGRLQTNKVKKALNLFSMIQTLDRISLAQEIQKQAEKKELTVPVLIEVNIGKEPTKGGIYPENLEEFIEEVKKFDRIKIKGLMCLPPYEENLEKIRPYFIKMQKIFEKIKIYMDSEFNELSMGTSIDYTVAIEEGATIIRIGEALFGKRN</sequence>
<dbReference type="HAMAP" id="MF_02087">
    <property type="entry name" value="PLP_homeostasis"/>
    <property type="match status" value="1"/>
</dbReference>
<dbReference type="SUPFAM" id="SSF51419">
    <property type="entry name" value="PLP-binding barrel"/>
    <property type="match status" value="1"/>
</dbReference>
<evidence type="ECO:0000259" key="5">
    <source>
        <dbReference type="Pfam" id="PF01168"/>
    </source>
</evidence>